<evidence type="ECO:0000256" key="8">
    <source>
        <dbReference type="ARBA" id="ARBA00023014"/>
    </source>
</evidence>
<dbReference type="SMART" id="SM00491">
    <property type="entry name" value="HELICc2"/>
    <property type="match status" value="1"/>
</dbReference>
<dbReference type="GO" id="GO:0043139">
    <property type="term" value="F:5'-3' DNA helicase activity"/>
    <property type="evidence" value="ECO:0007669"/>
    <property type="project" value="UniProtKB-EC"/>
</dbReference>
<evidence type="ECO:0000259" key="15">
    <source>
        <dbReference type="PROSITE" id="PS51193"/>
    </source>
</evidence>
<evidence type="ECO:0000256" key="2">
    <source>
        <dbReference type="ARBA" id="ARBA00022723"/>
    </source>
</evidence>
<dbReference type="AlphaFoldDB" id="A0A4R1JAE7"/>
<keyword evidence="8" id="KW-0411">Iron-sulfur</keyword>
<dbReference type="InterPro" id="IPR014013">
    <property type="entry name" value="Helic_SF1/SF2_ATP-bd_DinG/Rad3"/>
</dbReference>
<evidence type="ECO:0000256" key="5">
    <source>
        <dbReference type="ARBA" id="ARBA00022806"/>
    </source>
</evidence>
<evidence type="ECO:0000256" key="12">
    <source>
        <dbReference type="ARBA" id="ARBA00044969"/>
    </source>
</evidence>
<comment type="caution">
    <text evidence="16">The sequence shown here is derived from an EMBL/GenBank/DDBJ whole genome shotgun (WGS) entry which is preliminary data.</text>
</comment>
<dbReference type="GO" id="GO:0003677">
    <property type="term" value="F:DNA binding"/>
    <property type="evidence" value="ECO:0007669"/>
    <property type="project" value="UniProtKB-KW"/>
</dbReference>
<keyword evidence="10" id="KW-0413">Isomerase</keyword>
<reference evidence="16 17" key="1">
    <citation type="submission" date="2019-03" db="EMBL/GenBank/DDBJ databases">
        <title>Genomic Encyclopedia of Type Strains, Phase IV (KMG-IV): sequencing the most valuable type-strain genomes for metagenomic binning, comparative biology and taxonomic classification.</title>
        <authorList>
            <person name="Goeker M."/>
        </authorList>
    </citation>
    <scope>NUCLEOTIDE SEQUENCE [LARGE SCALE GENOMIC DNA]</scope>
    <source>
        <strain evidence="16 17">DSM 18577</strain>
    </source>
</reference>
<keyword evidence="6" id="KW-0067">ATP-binding</keyword>
<keyword evidence="9" id="KW-0238">DNA-binding</keyword>
<dbReference type="Pfam" id="PF00270">
    <property type="entry name" value="DEAD"/>
    <property type="match status" value="1"/>
</dbReference>
<dbReference type="InterPro" id="IPR006555">
    <property type="entry name" value="ATP-dep_Helicase_C"/>
</dbReference>
<dbReference type="FunFam" id="3.40.50.300:FF:000466">
    <property type="entry name" value="ATP-dependent DNA helicase"/>
    <property type="match status" value="1"/>
</dbReference>
<dbReference type="GO" id="GO:0005524">
    <property type="term" value="F:ATP binding"/>
    <property type="evidence" value="ECO:0007669"/>
    <property type="project" value="UniProtKB-KW"/>
</dbReference>
<evidence type="ECO:0000256" key="9">
    <source>
        <dbReference type="ARBA" id="ARBA00023125"/>
    </source>
</evidence>
<keyword evidence="17" id="KW-1185">Reference proteome</keyword>
<evidence type="ECO:0000256" key="13">
    <source>
        <dbReference type="ARBA" id="ARBA00048954"/>
    </source>
</evidence>
<dbReference type="PANTHER" id="PTHR11472:SF34">
    <property type="entry name" value="REGULATOR OF TELOMERE ELONGATION HELICASE 1"/>
    <property type="match status" value="1"/>
</dbReference>
<dbReference type="Pfam" id="PF13307">
    <property type="entry name" value="Helicase_C_2"/>
    <property type="match status" value="1"/>
</dbReference>
<dbReference type="RefSeq" id="WP_207907526.1">
    <property type="nucleotide sequence ID" value="NZ_OU594967.1"/>
</dbReference>
<comment type="similarity">
    <text evidence="11">Belongs to the helicase family. DinG subfamily.</text>
</comment>
<accession>A0A4R1JAE7</accession>
<dbReference type="PROSITE" id="PS51193">
    <property type="entry name" value="HELICASE_ATP_BIND_2"/>
    <property type="match status" value="1"/>
</dbReference>
<evidence type="ECO:0000256" key="14">
    <source>
        <dbReference type="ARBA" id="ARBA00071792"/>
    </source>
</evidence>
<evidence type="ECO:0000256" key="6">
    <source>
        <dbReference type="ARBA" id="ARBA00022840"/>
    </source>
</evidence>
<keyword evidence="2" id="KW-0479">Metal-binding</keyword>
<evidence type="ECO:0000256" key="1">
    <source>
        <dbReference type="ARBA" id="ARBA00001966"/>
    </source>
</evidence>
<dbReference type="GO" id="GO:0006281">
    <property type="term" value="P:DNA repair"/>
    <property type="evidence" value="ECO:0007669"/>
    <property type="project" value="TreeGrafter"/>
</dbReference>
<gene>
    <name evidence="16" type="ORF">EV690_2650</name>
</gene>
<organism evidence="16 17">
    <name type="scientific">Celerinatantimonas diazotrophica</name>
    <dbReference type="NCBI Taxonomy" id="412034"/>
    <lineage>
        <taxon>Bacteria</taxon>
        <taxon>Pseudomonadati</taxon>
        <taxon>Pseudomonadota</taxon>
        <taxon>Gammaproteobacteria</taxon>
        <taxon>Celerinatantimonadaceae</taxon>
        <taxon>Celerinatantimonas</taxon>
    </lineage>
</organism>
<dbReference type="PANTHER" id="PTHR11472">
    <property type="entry name" value="DNA REPAIR DEAD HELICASE RAD3/XP-D SUBFAMILY MEMBER"/>
    <property type="match status" value="1"/>
</dbReference>
<dbReference type="FunFam" id="3.40.50.300:FF:000499">
    <property type="entry name" value="ATP-dependent DNA helicase"/>
    <property type="match status" value="1"/>
</dbReference>
<evidence type="ECO:0000256" key="7">
    <source>
        <dbReference type="ARBA" id="ARBA00023004"/>
    </source>
</evidence>
<keyword evidence="5 16" id="KW-0347">Helicase</keyword>
<dbReference type="GO" id="GO:0051536">
    <property type="term" value="F:iron-sulfur cluster binding"/>
    <property type="evidence" value="ECO:0007669"/>
    <property type="project" value="UniProtKB-KW"/>
</dbReference>
<dbReference type="GO" id="GO:0016818">
    <property type="term" value="F:hydrolase activity, acting on acid anhydrides, in phosphorus-containing anhydrides"/>
    <property type="evidence" value="ECO:0007669"/>
    <property type="project" value="InterPro"/>
</dbReference>
<dbReference type="EC" id="5.6.2.3" evidence="12"/>
<dbReference type="InterPro" id="IPR027417">
    <property type="entry name" value="P-loop_NTPase"/>
</dbReference>
<evidence type="ECO:0000256" key="11">
    <source>
        <dbReference type="ARBA" id="ARBA00038058"/>
    </source>
</evidence>
<evidence type="ECO:0000313" key="17">
    <source>
        <dbReference type="Proteomes" id="UP000295565"/>
    </source>
</evidence>
<comment type="cofactor">
    <cofactor evidence="1">
        <name>[4Fe-4S] cluster</name>
        <dbReference type="ChEBI" id="CHEBI:49883"/>
    </cofactor>
</comment>
<dbReference type="EMBL" id="SMGD01000014">
    <property type="protein sequence ID" value="TCK47613.1"/>
    <property type="molecule type" value="Genomic_DNA"/>
</dbReference>
<sequence>MKEDYFAPEGLLAKSIVGFSPRKAQQKMAAAVSDVLKRKKILLVEAGTGTGKTFAYLVPALHSAQQIVISTGSKALQDQLFHKDLPTMVKALGYSHSVALLKGRNNYLCIERLSHFMQQSRDMDKQLLADLARVRQWSITSADGDISELGPLAEKSELLPLITSTNDNCLGRDCPSYSECALVKARNRAMQAQIIVINHHLFFADMAVKETGFGELLPEADAYIFDEAHQLPDIATQYFGQTFSSRVVSDLCKDIELLYRTELKDMAQLAKAGSKLRVSAQDTRLAFEGEKERGDWRPLLKKPKFTQQLKRLSDDLQFVYELLKLALSRSELGDHLFERVTQLQVLLEKMQQTQVTGFSYWYDTSRLHFSLNITPLNIAERFRKELDERDASWIFTSATLAVNQGFDHFVSQLGMDGAEQLMLESPFDFSNQALLCVPRYFPEPGSQGVEKVIVQKLLPIIEKNGGRCFFLCTSHAMIQRLSKLLHEQTTLPVLTQGEAAKGVLLNQFIQAGNAILVATGSFWEGVDVRGQALSFIVIDKIPFASPDDPLMRAKSEDCRLRGGDPFQQVYLPQAAITLKQGVGRLIRDTRDKGVIVICDNRMVNRHYGQLFLQSLPPMRRCRDLEQVTQFVSQMNHAEDTAISDINS</sequence>
<dbReference type="InterPro" id="IPR045028">
    <property type="entry name" value="DinG/Rad3-like"/>
</dbReference>
<evidence type="ECO:0000256" key="10">
    <source>
        <dbReference type="ARBA" id="ARBA00023235"/>
    </source>
</evidence>
<feature type="domain" description="Helicase ATP-binding" evidence="15">
    <location>
        <begin position="11"/>
        <end position="273"/>
    </location>
</feature>
<dbReference type="SUPFAM" id="SSF52540">
    <property type="entry name" value="P-loop containing nucleoside triphosphate hydrolases"/>
    <property type="match status" value="2"/>
</dbReference>
<proteinExistence type="inferred from homology"/>
<protein>
    <recommendedName>
        <fullName evidence="14">ATP-dependent DNA helicase YoaA</fullName>
        <ecNumber evidence="12">5.6.2.3</ecNumber>
    </recommendedName>
</protein>
<keyword evidence="7" id="KW-0408">Iron</keyword>
<evidence type="ECO:0000256" key="4">
    <source>
        <dbReference type="ARBA" id="ARBA00022801"/>
    </source>
</evidence>
<dbReference type="Proteomes" id="UP000295565">
    <property type="component" value="Unassembled WGS sequence"/>
</dbReference>
<name>A0A4R1JAE7_9GAMM</name>
<dbReference type="GO" id="GO:0046872">
    <property type="term" value="F:metal ion binding"/>
    <property type="evidence" value="ECO:0007669"/>
    <property type="project" value="UniProtKB-KW"/>
</dbReference>
<comment type="catalytic activity">
    <reaction evidence="13">
        <text>ATP + H2O = ADP + phosphate + H(+)</text>
        <dbReference type="Rhea" id="RHEA:13065"/>
        <dbReference type="ChEBI" id="CHEBI:15377"/>
        <dbReference type="ChEBI" id="CHEBI:15378"/>
        <dbReference type="ChEBI" id="CHEBI:30616"/>
        <dbReference type="ChEBI" id="CHEBI:43474"/>
        <dbReference type="ChEBI" id="CHEBI:456216"/>
        <dbReference type="EC" id="5.6.2.3"/>
    </reaction>
</comment>
<keyword evidence="4" id="KW-0378">Hydrolase</keyword>
<evidence type="ECO:0000256" key="3">
    <source>
        <dbReference type="ARBA" id="ARBA00022741"/>
    </source>
</evidence>
<dbReference type="InterPro" id="IPR011545">
    <property type="entry name" value="DEAD/DEAH_box_helicase_dom"/>
</dbReference>
<dbReference type="Gene3D" id="3.40.50.300">
    <property type="entry name" value="P-loop containing nucleotide triphosphate hydrolases"/>
    <property type="match status" value="2"/>
</dbReference>
<keyword evidence="3" id="KW-0547">Nucleotide-binding</keyword>
<evidence type="ECO:0000313" key="16">
    <source>
        <dbReference type="EMBL" id="TCK47613.1"/>
    </source>
</evidence>